<dbReference type="GO" id="GO:0006310">
    <property type="term" value="P:DNA recombination"/>
    <property type="evidence" value="ECO:0007669"/>
    <property type="project" value="UniProtKB-ARBA"/>
</dbReference>
<dbReference type="EMBL" id="FXLY01000014">
    <property type="protein sequence ID" value="SMN22817.1"/>
    <property type="molecule type" value="Genomic_DNA"/>
</dbReference>
<sequence>MDGIIEITADSSLTSEGLSACLNRNDPPVIVKNNKTKQIRTNEASEEIEILDGISLLSSPQLDVPNEPVVKTNTAVNNSIEFDLPFVNDSTNSNVKSTNSDNMSHVKPSQANGKSFKRTRSLLDDIRDELGSDTSSSEDSIDVDFNQLNGSIFKKTEHNRRRRLFQKDKKEVIAQTTAEIAVNSTDDIIVIDETESSVPKPFEDSSKMIQPSQDLLKDFLASSQVSTNSDVTRKKNFAQICIFSDDDNIVTSSQNTKKKSTTSQNSEIMRKRKKSNIRLLTKNTENELPTVDLDISLFLDDENFDVTPINISKKRTSSVIEKRERSKEKVAPIIQRSQTMGLSDKPGAQSGTLANGTSFVDMLSKYIINGRDFSDEESTHLIKQSLQNDKNKFRQVNQIYRDNQKARECIIVDMPKSLIDTFKDTKISVEELLEPGKMRRGYVDHLPIIRFFRHCDSIYDFKHDYYYPSENQLLEENVALLFYDSKDFFDQYVNKKIELYKGIHFYTKQGKQIIVVLNDINKFKRQLEAVEDKQYKEKVNEQLVGEAEVPKTRPKSSSNLAMAEKLGLSTFTLEQKIRFIDRKWGVQIVTVNSTMEFIHSLPNITTLIAKKRMDPTLRFLKYAYINVKSGIDQSDMLRKVMHDIGKIPDLKAGSIVRTYPKFCQLLSDFENGQLRSDANGNYLMTPAMETRLFKLFTSNDPSETLL</sequence>
<feature type="domain" description="ERCC4" evidence="2">
    <location>
        <begin position="409"/>
        <end position="670"/>
    </location>
</feature>
<dbReference type="GO" id="GO:0004519">
    <property type="term" value="F:endonuclease activity"/>
    <property type="evidence" value="ECO:0007669"/>
    <property type="project" value="UniProtKB-KW"/>
</dbReference>
<dbReference type="GO" id="GO:0003677">
    <property type="term" value="F:DNA binding"/>
    <property type="evidence" value="ECO:0007669"/>
    <property type="project" value="InterPro"/>
</dbReference>
<organism evidence="3 4">
    <name type="scientific">Maudiozyma saulgeensis</name>
    <dbReference type="NCBI Taxonomy" id="1789683"/>
    <lineage>
        <taxon>Eukaryota</taxon>
        <taxon>Fungi</taxon>
        <taxon>Dikarya</taxon>
        <taxon>Ascomycota</taxon>
        <taxon>Saccharomycotina</taxon>
        <taxon>Saccharomycetes</taxon>
        <taxon>Saccharomycetales</taxon>
        <taxon>Saccharomycetaceae</taxon>
        <taxon>Maudiozyma</taxon>
    </lineage>
</organism>
<dbReference type="GO" id="GO:0061982">
    <property type="term" value="P:meiosis I cell cycle process"/>
    <property type="evidence" value="ECO:0007669"/>
    <property type="project" value="UniProtKB-ARBA"/>
</dbReference>
<feature type="compositionally biased region" description="Polar residues" evidence="1">
    <location>
        <begin position="95"/>
        <end position="113"/>
    </location>
</feature>
<keyword evidence="3" id="KW-0378">Hydrolase</keyword>
<reference evidence="3 4" key="1">
    <citation type="submission" date="2017-04" db="EMBL/GenBank/DDBJ databases">
        <authorList>
            <person name="Afonso C.L."/>
            <person name="Miller P.J."/>
            <person name="Scott M.A."/>
            <person name="Spackman E."/>
            <person name="Goraichik I."/>
            <person name="Dimitrov K.M."/>
            <person name="Suarez D.L."/>
            <person name="Swayne D.E."/>
        </authorList>
    </citation>
    <scope>NUCLEOTIDE SEQUENCE [LARGE SCALE GENOMIC DNA]</scope>
</reference>
<protein>
    <submittedName>
        <fullName evidence="3">Similar to Saccharomyces cerevisiae YBR098W MMS4 Subunit of the structure-specific Mms4p-Mus81p endonuclease that cleaves branched DNA</fullName>
    </submittedName>
</protein>
<feature type="region of interest" description="Disordered" evidence="1">
    <location>
        <begin position="95"/>
        <end position="115"/>
    </location>
</feature>
<name>A0A1X7RAW9_9SACH</name>
<dbReference type="STRING" id="1789683.A0A1X7RAW9"/>
<accession>A0A1X7RAW9</accession>
<evidence type="ECO:0000256" key="1">
    <source>
        <dbReference type="SAM" id="MobiDB-lite"/>
    </source>
</evidence>
<dbReference type="Proteomes" id="UP000196158">
    <property type="component" value="Unassembled WGS sequence"/>
</dbReference>
<dbReference type="AlphaFoldDB" id="A0A1X7RAW9"/>
<evidence type="ECO:0000313" key="4">
    <source>
        <dbReference type="Proteomes" id="UP000196158"/>
    </source>
</evidence>
<dbReference type="OrthoDB" id="343092at2759"/>
<keyword evidence="3" id="KW-0540">Nuclease</keyword>
<evidence type="ECO:0000259" key="2">
    <source>
        <dbReference type="SMART" id="SM00891"/>
    </source>
</evidence>
<keyword evidence="4" id="KW-1185">Reference proteome</keyword>
<proteinExistence type="predicted"/>
<dbReference type="SMART" id="SM00891">
    <property type="entry name" value="ERCC4"/>
    <property type="match status" value="1"/>
</dbReference>
<gene>
    <name evidence="3" type="ORF">KASA_0E00649G</name>
</gene>
<evidence type="ECO:0000313" key="3">
    <source>
        <dbReference type="EMBL" id="SMN22817.1"/>
    </source>
</evidence>
<dbReference type="Pfam" id="PF02732">
    <property type="entry name" value="ERCC4"/>
    <property type="match status" value="1"/>
</dbReference>
<keyword evidence="3" id="KW-0255">Endonuclease</keyword>
<dbReference type="InterPro" id="IPR006166">
    <property type="entry name" value="ERCC4_domain"/>
</dbReference>